<comment type="similarity">
    <text evidence="5">Belongs to the TRAFAC class OBG-HflX-like GTPase superfamily. HflX GTPase family.</text>
</comment>
<dbReference type="PRINTS" id="PR00326">
    <property type="entry name" value="GTP1OBG"/>
</dbReference>
<gene>
    <name evidence="5 7" type="primary">hflX</name>
    <name evidence="7" type="ORF">ACFL27_09270</name>
</gene>
<dbReference type="Proteomes" id="UP001594351">
    <property type="component" value="Unassembled WGS sequence"/>
</dbReference>
<feature type="domain" description="Hflx-type G" evidence="6">
    <location>
        <begin position="204"/>
        <end position="330"/>
    </location>
</feature>
<dbReference type="Gene3D" id="3.40.50.11060">
    <property type="entry name" value="GTPase HflX, N-terminal domain"/>
    <property type="match status" value="1"/>
</dbReference>
<evidence type="ECO:0000256" key="4">
    <source>
        <dbReference type="ARBA" id="ARBA00023134"/>
    </source>
</evidence>
<keyword evidence="2 5" id="KW-0547">Nucleotide-binding</keyword>
<keyword evidence="1" id="KW-0479">Metal-binding</keyword>
<comment type="subcellular location">
    <subcellularLocation>
        <location evidence="5">Cytoplasm</location>
    </subcellularLocation>
    <text evidence="5">May associate with membranes.</text>
</comment>
<organism evidence="7 8">
    <name type="scientific">candidate division CSSED10-310 bacterium</name>
    <dbReference type="NCBI Taxonomy" id="2855610"/>
    <lineage>
        <taxon>Bacteria</taxon>
        <taxon>Bacteria division CSSED10-310</taxon>
    </lineage>
</organism>
<dbReference type="InterPro" id="IPR016496">
    <property type="entry name" value="GTPase_HflX"/>
</dbReference>
<keyword evidence="3" id="KW-0460">Magnesium</keyword>
<dbReference type="InterPro" id="IPR030394">
    <property type="entry name" value="G_HFLX_dom"/>
</dbReference>
<dbReference type="CDD" id="cd01878">
    <property type="entry name" value="HflX"/>
    <property type="match status" value="1"/>
</dbReference>
<dbReference type="Gene3D" id="3.40.50.300">
    <property type="entry name" value="P-loop containing nucleotide triphosphate hydrolases"/>
    <property type="match status" value="1"/>
</dbReference>
<comment type="caution">
    <text evidence="7">The sequence shown here is derived from an EMBL/GenBank/DDBJ whole genome shotgun (WGS) entry which is preliminary data.</text>
</comment>
<dbReference type="Pfam" id="PF16360">
    <property type="entry name" value="GTP-bdg_M"/>
    <property type="match status" value="1"/>
</dbReference>
<dbReference type="InterPro" id="IPR032305">
    <property type="entry name" value="GTP-bd_M"/>
</dbReference>
<dbReference type="InterPro" id="IPR042108">
    <property type="entry name" value="GTPase_HflX_N_sf"/>
</dbReference>
<dbReference type="HAMAP" id="MF_00900">
    <property type="entry name" value="GTPase_HflX"/>
    <property type="match status" value="1"/>
</dbReference>
<accession>A0ABV6YW92</accession>
<dbReference type="InterPro" id="IPR005225">
    <property type="entry name" value="Small_GTP-bd"/>
</dbReference>
<dbReference type="NCBIfam" id="TIGR03156">
    <property type="entry name" value="GTP_HflX"/>
    <property type="match status" value="1"/>
</dbReference>
<dbReference type="Gene3D" id="6.10.250.2860">
    <property type="match status" value="1"/>
</dbReference>
<dbReference type="InterPro" id="IPR025121">
    <property type="entry name" value="GTPase_HflX_N"/>
</dbReference>
<dbReference type="Pfam" id="PF01926">
    <property type="entry name" value="MMR_HSR1"/>
    <property type="match status" value="1"/>
</dbReference>
<evidence type="ECO:0000259" key="6">
    <source>
        <dbReference type="PROSITE" id="PS51705"/>
    </source>
</evidence>
<name>A0ABV6YW92_UNCC1</name>
<reference evidence="7 8" key="1">
    <citation type="submission" date="2024-09" db="EMBL/GenBank/DDBJ databases">
        <title>Laminarin stimulates single cell rates of sulfate reduction while oxygen inhibits transcriptomic activity in coastal marine sediment.</title>
        <authorList>
            <person name="Lindsay M."/>
            <person name="Orcutt B."/>
            <person name="Emerson D."/>
            <person name="Stepanauskas R."/>
            <person name="D'Angelo T."/>
        </authorList>
    </citation>
    <scope>NUCLEOTIDE SEQUENCE [LARGE SCALE GENOMIC DNA]</scope>
    <source>
        <strain evidence="7">SAG AM-311-K15</strain>
    </source>
</reference>
<dbReference type="InterPro" id="IPR027417">
    <property type="entry name" value="P-loop_NTPase"/>
</dbReference>
<dbReference type="NCBIfam" id="TIGR00231">
    <property type="entry name" value="small_GTP"/>
    <property type="match status" value="1"/>
</dbReference>
<evidence type="ECO:0000256" key="5">
    <source>
        <dbReference type="HAMAP-Rule" id="MF_00900"/>
    </source>
</evidence>
<protein>
    <recommendedName>
        <fullName evidence="5">GTPase HflX</fullName>
    </recommendedName>
    <alternativeName>
        <fullName evidence="5">GTP-binding protein HflX</fullName>
    </alternativeName>
</protein>
<keyword evidence="4 5" id="KW-0342">GTP-binding</keyword>
<evidence type="ECO:0000256" key="2">
    <source>
        <dbReference type="ARBA" id="ARBA00022741"/>
    </source>
</evidence>
<evidence type="ECO:0000313" key="7">
    <source>
        <dbReference type="EMBL" id="MFC1850366.1"/>
    </source>
</evidence>
<evidence type="ECO:0000256" key="1">
    <source>
        <dbReference type="ARBA" id="ARBA00022723"/>
    </source>
</evidence>
<dbReference type="EMBL" id="JBHPBY010000094">
    <property type="protein sequence ID" value="MFC1850366.1"/>
    <property type="molecule type" value="Genomic_DNA"/>
</dbReference>
<keyword evidence="5" id="KW-0963">Cytoplasm</keyword>
<dbReference type="InterPro" id="IPR006073">
    <property type="entry name" value="GTP-bd"/>
</dbReference>
<keyword evidence="8" id="KW-1185">Reference proteome</keyword>
<sequence>MTLQPTTYNQSEKAILIGTQRPDQERWDSEDLVNELQRLTETAGAQPIMSIIQAIQRPDPAYFIGSGKVEEIATLCQSENIGLAIFNDNLSPVQQKNLENRLQKKVVDRTGLILDIFAQRALSKEGKLQVELAQLQYMLPRLTRMWTHLSRLGGGIGTRGPGETQLETDRRRIKTRISKIKKGLKNVSKHRLQHRRSRQDVPIPVVAMVGYTNSGKSTLFQQLTGTPTFIEDKLFATLDPLIRPVTLSNQQKILLLDTVGFIRELPTQLVAAFKATLEEIQSAELLLHVIDISHPNALQHIETVERIIIEMGIQHLPIIKVFNKIDLLPEQVSNLGTDHENRAGIHLSALHSQGLDQLIAAIPLQMQKFRKKMNLTIPYLNKEAINYLRRHGTIIEEEYNESSMVVMVEIDSTKAEKLKRLVSEGR</sequence>
<dbReference type="PANTHER" id="PTHR10229:SF0">
    <property type="entry name" value="GTP-BINDING PROTEIN 6-RELATED"/>
    <property type="match status" value="1"/>
</dbReference>
<dbReference type="SUPFAM" id="SSF52540">
    <property type="entry name" value="P-loop containing nucleoside triphosphate hydrolases"/>
    <property type="match status" value="1"/>
</dbReference>
<comment type="function">
    <text evidence="5">GTPase that associates with the 50S ribosomal subunit and may have a role during protein synthesis or ribosome biogenesis.</text>
</comment>
<evidence type="ECO:0000313" key="8">
    <source>
        <dbReference type="Proteomes" id="UP001594351"/>
    </source>
</evidence>
<comment type="subunit">
    <text evidence="5">Monomer. Associates with the 50S ribosomal subunit.</text>
</comment>
<dbReference type="PIRSF" id="PIRSF006809">
    <property type="entry name" value="GTP-binding_hflX_prd"/>
    <property type="match status" value="1"/>
</dbReference>
<dbReference type="PANTHER" id="PTHR10229">
    <property type="entry name" value="GTP-BINDING PROTEIN HFLX"/>
    <property type="match status" value="1"/>
</dbReference>
<evidence type="ECO:0000256" key="3">
    <source>
        <dbReference type="ARBA" id="ARBA00022842"/>
    </source>
</evidence>
<dbReference type="PROSITE" id="PS51705">
    <property type="entry name" value="G_HFLX"/>
    <property type="match status" value="1"/>
</dbReference>
<dbReference type="Pfam" id="PF13167">
    <property type="entry name" value="GTP-bdg_N"/>
    <property type="match status" value="1"/>
</dbReference>
<proteinExistence type="inferred from homology"/>